<dbReference type="SUPFAM" id="SSF143011">
    <property type="entry name" value="RelE-like"/>
    <property type="match status" value="1"/>
</dbReference>
<dbReference type="RefSeq" id="WP_345187207.1">
    <property type="nucleotide sequence ID" value="NZ_BAABGP010000016.1"/>
</dbReference>
<dbReference type="Pfam" id="PF05015">
    <property type="entry name" value="HigB-like_toxin"/>
    <property type="match status" value="1"/>
</dbReference>
<reference evidence="2" key="1">
    <citation type="journal article" date="2019" name="Int. J. Syst. Evol. Microbiol.">
        <title>The Global Catalogue of Microorganisms (GCM) 10K type strain sequencing project: providing services to taxonomists for standard genome sequencing and annotation.</title>
        <authorList>
            <consortium name="The Broad Institute Genomics Platform"/>
            <consortium name="The Broad Institute Genome Sequencing Center for Infectious Disease"/>
            <person name="Wu L."/>
            <person name="Ma J."/>
        </authorList>
    </citation>
    <scope>NUCLEOTIDE SEQUENCE [LARGE SCALE GENOMIC DNA]</scope>
    <source>
        <strain evidence="2">JCM 17839</strain>
    </source>
</reference>
<dbReference type="PANTHER" id="PTHR40266:SF2">
    <property type="entry name" value="TOXIN HIGB-1"/>
    <property type="match status" value="1"/>
</dbReference>
<dbReference type="Proteomes" id="UP001500731">
    <property type="component" value="Unassembled WGS sequence"/>
</dbReference>
<evidence type="ECO:0000313" key="2">
    <source>
        <dbReference type="Proteomes" id="UP001500731"/>
    </source>
</evidence>
<sequence>MIRSFRHKGLRLLYETGKASGVQPHHTKRLRIQLAVLDSAQTVDDVDLPGFRLRALRGESRGRWSIWVNGNWQVTFEFRDGDAYILNYEDYH</sequence>
<keyword evidence="2" id="KW-1185">Reference proteome</keyword>
<evidence type="ECO:0000313" key="1">
    <source>
        <dbReference type="EMBL" id="GAA4486846.1"/>
    </source>
</evidence>
<dbReference type="EMBL" id="BAABGP010000016">
    <property type="protein sequence ID" value="GAA4486846.1"/>
    <property type="molecule type" value="Genomic_DNA"/>
</dbReference>
<proteinExistence type="predicted"/>
<accession>A0ABP8PIY9</accession>
<protein>
    <submittedName>
        <fullName evidence="1">Type II toxin-antitoxin system RelE/ParE family toxin</fullName>
    </submittedName>
</protein>
<dbReference type="Gene3D" id="3.30.2310.20">
    <property type="entry name" value="RelE-like"/>
    <property type="match status" value="1"/>
</dbReference>
<dbReference type="PANTHER" id="PTHR40266">
    <property type="entry name" value="TOXIN HIGB-1"/>
    <property type="match status" value="1"/>
</dbReference>
<dbReference type="InterPro" id="IPR035093">
    <property type="entry name" value="RelE/ParE_toxin_dom_sf"/>
</dbReference>
<dbReference type="InterPro" id="IPR007711">
    <property type="entry name" value="HigB-1"/>
</dbReference>
<name>A0ABP8PIY9_9MICO</name>
<organism evidence="1 2">
    <name type="scientific">Microbacterium panaciterrae</name>
    <dbReference type="NCBI Taxonomy" id="985759"/>
    <lineage>
        <taxon>Bacteria</taxon>
        <taxon>Bacillati</taxon>
        <taxon>Actinomycetota</taxon>
        <taxon>Actinomycetes</taxon>
        <taxon>Micrococcales</taxon>
        <taxon>Microbacteriaceae</taxon>
        <taxon>Microbacterium</taxon>
    </lineage>
</organism>
<gene>
    <name evidence="1" type="ORF">GCM10023171_23630</name>
</gene>
<comment type="caution">
    <text evidence="1">The sequence shown here is derived from an EMBL/GenBank/DDBJ whole genome shotgun (WGS) entry which is preliminary data.</text>
</comment>